<feature type="transmembrane region" description="Helical" evidence="1">
    <location>
        <begin position="39"/>
        <end position="58"/>
    </location>
</feature>
<accession>A0A8J7U7P7</accession>
<dbReference type="PANTHER" id="PTHR34703:SF1">
    <property type="entry name" value="ANTIPORTER SUBUNIT MNHG2-RELATED"/>
    <property type="match status" value="1"/>
</dbReference>
<gene>
    <name evidence="2" type="ORF">J3U88_30050</name>
</gene>
<keyword evidence="1" id="KW-0812">Transmembrane</keyword>
<dbReference type="RefSeq" id="WP_207862725.1">
    <property type="nucleotide sequence ID" value="NZ_JAFREP010000042.1"/>
</dbReference>
<feature type="transmembrane region" description="Helical" evidence="1">
    <location>
        <begin position="70"/>
        <end position="91"/>
    </location>
</feature>
<evidence type="ECO:0000313" key="3">
    <source>
        <dbReference type="Proteomes" id="UP000664417"/>
    </source>
</evidence>
<evidence type="ECO:0000313" key="2">
    <source>
        <dbReference type="EMBL" id="MBO1322753.1"/>
    </source>
</evidence>
<dbReference type="Pfam" id="PF03334">
    <property type="entry name" value="PhaG_MnhG_YufB"/>
    <property type="match status" value="1"/>
</dbReference>
<evidence type="ECO:0000256" key="1">
    <source>
        <dbReference type="SAM" id="Phobius"/>
    </source>
</evidence>
<keyword evidence="3" id="KW-1185">Reference proteome</keyword>
<name>A0A8J7U7P7_9BACT</name>
<dbReference type="AlphaFoldDB" id="A0A8J7U7P7"/>
<sequence>MSLFLAILASFFLITGALVSLLAAIGFMRFPDFFLRLHASSKSGSLGIILIIIGYCLVTPDLSTVFKASVIAMLLFVKSPIGSMALARAAYLVKEKMWETKIDQWKDDLKKELQEQSRREKAAAQGTQKA</sequence>
<dbReference type="GO" id="GO:0015385">
    <property type="term" value="F:sodium:proton antiporter activity"/>
    <property type="evidence" value="ECO:0007669"/>
    <property type="project" value="TreeGrafter"/>
</dbReference>
<reference evidence="2" key="1">
    <citation type="submission" date="2021-03" db="EMBL/GenBank/DDBJ databases">
        <authorList>
            <person name="Wang G."/>
        </authorList>
    </citation>
    <scope>NUCLEOTIDE SEQUENCE</scope>
    <source>
        <strain evidence="2">KCTC 12899</strain>
    </source>
</reference>
<dbReference type="Proteomes" id="UP000664417">
    <property type="component" value="Unassembled WGS sequence"/>
</dbReference>
<dbReference type="NCBIfam" id="TIGR01300">
    <property type="entry name" value="CPA3_mnhG_phaG"/>
    <property type="match status" value="1"/>
</dbReference>
<organism evidence="2 3">
    <name type="scientific">Acanthopleuribacter pedis</name>
    <dbReference type="NCBI Taxonomy" id="442870"/>
    <lineage>
        <taxon>Bacteria</taxon>
        <taxon>Pseudomonadati</taxon>
        <taxon>Acidobacteriota</taxon>
        <taxon>Holophagae</taxon>
        <taxon>Acanthopleuribacterales</taxon>
        <taxon>Acanthopleuribacteraceae</taxon>
        <taxon>Acanthopleuribacter</taxon>
    </lineage>
</organism>
<keyword evidence="1" id="KW-0472">Membrane</keyword>
<dbReference type="EMBL" id="JAFREP010000042">
    <property type="protein sequence ID" value="MBO1322753.1"/>
    <property type="molecule type" value="Genomic_DNA"/>
</dbReference>
<protein>
    <submittedName>
        <fullName evidence="2">Monovalent cation/H(+) antiporter subunit G</fullName>
    </submittedName>
</protein>
<proteinExistence type="predicted"/>
<dbReference type="PANTHER" id="PTHR34703">
    <property type="entry name" value="ANTIPORTER SUBUNIT MNHG2-RELATED"/>
    <property type="match status" value="1"/>
</dbReference>
<dbReference type="InterPro" id="IPR005133">
    <property type="entry name" value="PhaG_MnhG_YufB"/>
</dbReference>
<comment type="caution">
    <text evidence="2">The sequence shown here is derived from an EMBL/GenBank/DDBJ whole genome shotgun (WGS) entry which is preliminary data.</text>
</comment>
<keyword evidence="1" id="KW-1133">Transmembrane helix</keyword>